<evidence type="ECO:0000256" key="3">
    <source>
        <dbReference type="ARBA" id="ARBA00022763"/>
    </source>
</evidence>
<evidence type="ECO:0000256" key="10">
    <source>
        <dbReference type="HAMAP-Rule" id="MF_01486"/>
    </source>
</evidence>
<proteinExistence type="inferred from homology"/>
<dbReference type="eggNOG" id="COG1330">
    <property type="taxonomic scope" value="Bacteria"/>
</dbReference>
<dbReference type="Gene3D" id="3.40.50.300">
    <property type="entry name" value="P-loop containing nucleotide triphosphate hydrolases"/>
    <property type="match status" value="1"/>
</dbReference>
<sequence length="1221" mass="141378">MAIHVIQSQRIDVLLQGVWQSVQQPSQNPFDVLETQHFIVPSAAVQQWLTEKLSELQGITANYQFHQRIRGFQWFVYQQVLTEHKDQVRKANIPRLILKWRVFQALNPLIQSAHMTLSPEHPAYSLVDRIYTSADQLQQLDQQQQKKQKMLYWVAEQVSQLFGHYMTYRGYCQKNCSGSCTCTTNWLSAWGENRALDIEQLMGQARQEISAFQFQHAQDLEAWQRWLWQNHFHQDYLDILHIDDLFWQLLDGAQSRETALQRLPKQVVVFTVLDLPPMQLQFLRRLGQYIDIFILHYNPSQEYWADSVDPLWKQQYDVRVKSRFIEKNPQASDADIAQFFDQFTLHFNAEARESRHPLLTRWGKQARDHFSLLANLSSGDEGQWVDAFVDVFPNTLLGQIQSDILNLAEPVANQYSLAPNDRSIQFHVCHSSLRQLEVLRDELIRWLADTSHGPRRLNDILVLVPNIKEIEPAIRAVFPATPTEDTVFLPIKIAGVAQLDVLNAWRAVVGRINLLHGRFEFDEFADWLSLSATQQYYALEDSQIRRMLSLLEQAGFKRGFDAEHLQQSLSPDDHDHRYSFKFALDRLALGIAIPAHVLFEQTLSFSDIAPDDFELIGVLIQIYQDLHTRRKWRTAHEQHEKRSVEAWLQLLMEDVTAFEQAGVMALKTARDIIKKQERMVTLASFYGDKDTHGLRDIALPLPYLLDEIQRTLENQSSQAEPTGQITFSQIGQIRPLPYALVVMLNLDTGKFPNREIHIPFDLMEQLRQQLGDRSRLEDDQGAFLDAVVLAKSAVWLFYNGFDVSDGEVRDPSSIVQEFKAHLALIVADAPCAEEAVALNPYIAEQQQWLKQLDVPERLWPMYHVHPLQPFDPLGFANDTAPQRYRDHWYRVAQQVQQPEGTVQPWVNTLQPALDQELRVVDSRQWMADVTFPARLYLKHLGVDNIALAEQFEQAEPLFLDGLGRYSIRQFLYEHDHTAPLELLQDQLPVGKIMHSAWQQSSAEQARLLARLQNYAPAVSRTTQTIWRLSKQLHMNITVPLDNRSDWVSMEASSARAKRMACVWLEYLIWLAFGQQGAAAKTLRRIVVFSDKTVICQGLNAEQAKHYLDQWLAMWHYGATQPVVLPAALILRALEKEKSHHWSATEQGEILLDEQDLKSLLNAWQDAKAYVNLDIRQDESSQGHRDWAFILDQQDSTALLKDAMNRYSYALYAPIFQYLRLE</sequence>
<keyword evidence="1 10" id="KW-0540">Nuclease</keyword>
<dbReference type="AlphaFoldDB" id="A0A1P8EMB3"/>
<dbReference type="STRING" id="487316.BEN76_15040"/>
<gene>
    <name evidence="10" type="primary">recC</name>
    <name evidence="12" type="ORF">BEN76_15040</name>
</gene>
<dbReference type="GO" id="GO:0000724">
    <property type="term" value="P:double-strand break repair via homologous recombination"/>
    <property type="evidence" value="ECO:0007669"/>
    <property type="project" value="UniProtKB-UniRule"/>
</dbReference>
<feature type="domain" description="RecC C-terminal" evidence="11">
    <location>
        <begin position="920"/>
        <end position="1135"/>
    </location>
</feature>
<comment type="subunit">
    <text evidence="10">Heterotrimer of RecB, RecC and RecD. All subunits contribute to DNA-binding.</text>
</comment>
<dbReference type="GO" id="GO:0003678">
    <property type="term" value="F:DNA helicase activity"/>
    <property type="evidence" value="ECO:0007669"/>
    <property type="project" value="UniProtKB-UniRule"/>
</dbReference>
<dbReference type="Gene3D" id="3.40.50.10930">
    <property type="match status" value="2"/>
</dbReference>
<evidence type="ECO:0000256" key="1">
    <source>
        <dbReference type="ARBA" id="ARBA00022722"/>
    </source>
</evidence>
<dbReference type="InterPro" id="IPR011335">
    <property type="entry name" value="Restrct_endonuc-II-like"/>
</dbReference>
<dbReference type="HAMAP" id="MF_01486">
    <property type="entry name" value="RecC"/>
    <property type="match status" value="1"/>
</dbReference>
<dbReference type="PIRSF" id="PIRSF000980">
    <property type="entry name" value="RecC"/>
    <property type="match status" value="1"/>
</dbReference>
<keyword evidence="7 10" id="KW-0067">ATP-binding</keyword>
<evidence type="ECO:0000256" key="8">
    <source>
        <dbReference type="ARBA" id="ARBA00023125"/>
    </source>
</evidence>
<dbReference type="Proteomes" id="UP000185674">
    <property type="component" value="Chromosome"/>
</dbReference>
<dbReference type="SUPFAM" id="SSF52540">
    <property type="entry name" value="P-loop containing nucleoside triphosphate hydrolases"/>
    <property type="match status" value="2"/>
</dbReference>
<comment type="similarity">
    <text evidence="10">Belongs to the RecC family.</text>
</comment>
<evidence type="ECO:0000256" key="9">
    <source>
        <dbReference type="ARBA" id="ARBA00023204"/>
    </source>
</evidence>
<keyword evidence="9 10" id="KW-0234">DNA repair</keyword>
<dbReference type="Gene3D" id="1.10.486.10">
    <property type="entry name" value="PCRA, domain 4"/>
    <property type="match status" value="1"/>
</dbReference>
<keyword evidence="5 10" id="KW-0347">Helicase</keyword>
<reference evidence="12 13" key="1">
    <citation type="submission" date="2016-08" db="EMBL/GenBank/DDBJ databases">
        <title>Complete genome sequence of Acinetobacter baylyi strain GFJ2.</title>
        <authorList>
            <person name="Tabata M."/>
            <person name="Kuboki S."/>
            <person name="Gibu N."/>
            <person name="Kinouchi Y."/>
            <person name="Vangnai A."/>
            <person name="Kasai D."/>
            <person name="Fukuda M."/>
        </authorList>
    </citation>
    <scope>NUCLEOTIDE SEQUENCE [LARGE SCALE GENOMIC DNA]</scope>
    <source>
        <strain evidence="12 13">GFJ2</strain>
    </source>
</reference>
<dbReference type="Pfam" id="PF17946">
    <property type="entry name" value="RecC_C"/>
    <property type="match status" value="1"/>
</dbReference>
<evidence type="ECO:0000256" key="7">
    <source>
        <dbReference type="ARBA" id="ARBA00022840"/>
    </source>
</evidence>
<evidence type="ECO:0000256" key="4">
    <source>
        <dbReference type="ARBA" id="ARBA00022801"/>
    </source>
</evidence>
<dbReference type="EMBL" id="CP016896">
    <property type="protein sequence ID" value="APV37242.1"/>
    <property type="molecule type" value="Genomic_DNA"/>
</dbReference>
<dbReference type="KEGG" id="asol:BEN76_15040"/>
<comment type="miscellaneous">
    <text evidence="10">In the RecBCD complex, RecB has a slow 3'-5' helicase, an exonuclease activity and loads RecA onto ssDNA, RecD has a fast 5'-3' helicase activity, while RecC stimulates the ATPase and processivity of the RecB helicase and contributes to recognition of the Chi site.</text>
</comment>
<keyword evidence="8 10" id="KW-0238">DNA-binding</keyword>
<keyword evidence="4 10" id="KW-0378">Hydrolase</keyword>
<dbReference type="GO" id="GO:0009338">
    <property type="term" value="C:exodeoxyribonuclease V complex"/>
    <property type="evidence" value="ECO:0007669"/>
    <property type="project" value="InterPro"/>
</dbReference>
<keyword evidence="3 10" id="KW-0227">DNA damage</keyword>
<name>A0A1P8EMB3_9GAMM</name>
<keyword evidence="2 10" id="KW-0547">Nucleotide-binding</keyword>
<dbReference type="InterPro" id="IPR041500">
    <property type="entry name" value="RecC_C"/>
</dbReference>
<evidence type="ECO:0000313" key="13">
    <source>
        <dbReference type="Proteomes" id="UP000185674"/>
    </source>
</evidence>
<dbReference type="RefSeq" id="WP_076033419.1">
    <property type="nucleotide sequence ID" value="NZ_CP016896.1"/>
</dbReference>
<evidence type="ECO:0000259" key="11">
    <source>
        <dbReference type="Pfam" id="PF17946"/>
    </source>
</evidence>
<dbReference type="GO" id="GO:0005524">
    <property type="term" value="F:ATP binding"/>
    <property type="evidence" value="ECO:0007669"/>
    <property type="project" value="UniProtKB-UniRule"/>
</dbReference>
<evidence type="ECO:0000256" key="2">
    <source>
        <dbReference type="ARBA" id="ARBA00022741"/>
    </source>
</evidence>
<evidence type="ECO:0000313" key="12">
    <source>
        <dbReference type="EMBL" id="APV37242.1"/>
    </source>
</evidence>
<protein>
    <recommendedName>
        <fullName evidence="10">RecBCD enzyme subunit RecC</fullName>
    </recommendedName>
    <alternativeName>
        <fullName evidence="10">Exonuclease V subunit RecC</fullName>
        <shortName evidence="10">ExoV subunit RecC</shortName>
    </alternativeName>
    <alternativeName>
        <fullName evidence="10">Helicase/nuclease RecBCD subunit RecC</fullName>
    </alternativeName>
</protein>
<dbReference type="Pfam" id="PF04257">
    <property type="entry name" value="Exonuc_V_gamma"/>
    <property type="match status" value="1"/>
</dbReference>
<dbReference type="GO" id="GO:0008854">
    <property type="term" value="F:exodeoxyribonuclease V activity"/>
    <property type="evidence" value="ECO:0007669"/>
    <property type="project" value="InterPro"/>
</dbReference>
<dbReference type="PANTHER" id="PTHR30591">
    <property type="entry name" value="RECBCD ENZYME SUBUNIT RECC"/>
    <property type="match status" value="1"/>
</dbReference>
<dbReference type="GO" id="GO:0003677">
    <property type="term" value="F:DNA binding"/>
    <property type="evidence" value="ECO:0007669"/>
    <property type="project" value="UniProtKB-UniRule"/>
</dbReference>
<dbReference type="PANTHER" id="PTHR30591:SF1">
    <property type="entry name" value="RECBCD ENZYME SUBUNIT RECC"/>
    <property type="match status" value="1"/>
</dbReference>
<dbReference type="InterPro" id="IPR006697">
    <property type="entry name" value="RecC"/>
</dbReference>
<dbReference type="InterPro" id="IPR027417">
    <property type="entry name" value="P-loop_NTPase"/>
</dbReference>
<keyword evidence="6 10" id="KW-0269">Exonuclease</keyword>
<evidence type="ECO:0000256" key="6">
    <source>
        <dbReference type="ARBA" id="ARBA00022839"/>
    </source>
</evidence>
<accession>A0A1P8EMB3</accession>
<evidence type="ECO:0000256" key="5">
    <source>
        <dbReference type="ARBA" id="ARBA00022806"/>
    </source>
</evidence>
<comment type="function">
    <text evidence="10">A helicase/nuclease that prepares dsDNA breaks (DSB) for recombinational DNA repair. Binds to DSBs and unwinds DNA via a highly rapid and processive ATP-dependent bidirectional helicase activity. Unwinds dsDNA until it encounters a Chi (crossover hotspot instigator) sequence from the 3' direction. Cuts ssDNA a few nucleotides 3' to the Chi site. The properties and activities of the enzyme are changed at Chi. The Chi-altered holoenzyme produces a long 3'-ssDNA overhang and facilitates RecA-binding to the ssDNA for homologous DNA recombination and repair. Holoenzyme degrades any linearized DNA that is unable to undergo homologous recombination. In the holoenzyme this subunit recognizes the wild-type Chi sequence, and when added to isolated RecB increases its ATP-dependent helicase processivity.</text>
</comment>
<dbReference type="SUPFAM" id="SSF52980">
    <property type="entry name" value="Restriction endonuclease-like"/>
    <property type="match status" value="1"/>
</dbReference>
<organism evidence="12 13">
    <name type="scientific">Acinetobacter soli</name>
    <dbReference type="NCBI Taxonomy" id="487316"/>
    <lineage>
        <taxon>Bacteria</taxon>
        <taxon>Pseudomonadati</taxon>
        <taxon>Pseudomonadota</taxon>
        <taxon>Gammaproteobacteria</taxon>
        <taxon>Moraxellales</taxon>
        <taxon>Moraxellaceae</taxon>
        <taxon>Acinetobacter</taxon>
    </lineage>
</organism>